<dbReference type="EMBL" id="VMNK01000002">
    <property type="protein sequence ID" value="TVO59441.1"/>
    <property type="molecule type" value="Genomic_DNA"/>
</dbReference>
<protein>
    <submittedName>
        <fullName evidence="2">PEP-CTERM sorting domain-containing protein</fullName>
    </submittedName>
</protein>
<dbReference type="OrthoDB" id="8558647at2"/>
<keyword evidence="3" id="KW-1185">Reference proteome</keyword>
<evidence type="ECO:0000313" key="3">
    <source>
        <dbReference type="Proteomes" id="UP000319502"/>
    </source>
</evidence>
<comment type="caution">
    <text evidence="2">The sequence shown here is derived from an EMBL/GenBank/DDBJ whole genome shotgun (WGS) entry which is preliminary data.</text>
</comment>
<reference evidence="2 3" key="1">
    <citation type="submission" date="2019-07" db="EMBL/GenBank/DDBJ databases">
        <title>The pathways for chlorine oxyanion respiration interact through the shared metabolite chlorate.</title>
        <authorList>
            <person name="Barnum T.P."/>
            <person name="Cheng Y."/>
            <person name="Hill K.A."/>
            <person name="Lucas L.N."/>
            <person name="Carlson H.K."/>
            <person name="Coates J.D."/>
        </authorList>
    </citation>
    <scope>NUCLEOTIDE SEQUENCE [LARGE SCALE GENOMIC DNA]</scope>
    <source>
        <strain evidence="2 3">SFB-3</strain>
    </source>
</reference>
<dbReference type="Pfam" id="PF07589">
    <property type="entry name" value="PEP-CTERM"/>
    <property type="match status" value="1"/>
</dbReference>
<dbReference type="NCBIfam" id="TIGR02595">
    <property type="entry name" value="PEP_CTERM"/>
    <property type="match status" value="1"/>
</dbReference>
<gene>
    <name evidence="2" type="ORF">FHP91_01635</name>
</gene>
<organism evidence="2 3">
    <name type="scientific">Denitromonas halophila</name>
    <dbReference type="NCBI Taxonomy" id="1629404"/>
    <lineage>
        <taxon>Bacteria</taxon>
        <taxon>Pseudomonadati</taxon>
        <taxon>Pseudomonadota</taxon>
        <taxon>Betaproteobacteria</taxon>
        <taxon>Rhodocyclales</taxon>
        <taxon>Zoogloeaceae</taxon>
        <taxon>Denitromonas</taxon>
    </lineage>
</organism>
<sequence>MLTFWGFLLPVGLAMNVLCAARPLPAIGRVGLCVSVLSICLAAPVASAAVSYTVTPIASGFIATDINDTGWVAGTTTASNYRASLWSSGSGMLDLGQLVGATPDSMALGINNENRVVGAGVSGSTRIPRTDLEWTDDAFQWTRDTGMQYLNTSSPQVSSLAAAINDQNQIAGTVNRAGTQVAAMTTPDGTQRLLGTLTGGSDYSGWTGFSSAAAINAGGDVVGTSRSVAGGNHAFLWTEAGGMQDLGFLPGAYENSRATGINDARQVIGWNQGDDCWCAFLWSATDGMQSLGHLSGAATGYESSFASDINNAGQVIGWSYVGDVAHAMRWTETAGMQDLNALIDPAEGWVLSSANGINEKGQIVGTGLLNGQSYGFVLSPVPEPATWAMMLGGLGVLFRRRRRFDV</sequence>
<dbReference type="InterPro" id="IPR013424">
    <property type="entry name" value="Ice-binding_C"/>
</dbReference>
<accession>A0A557R2Q3</accession>
<dbReference type="NCBIfam" id="TIGR02913">
    <property type="entry name" value="HAF_rpt"/>
    <property type="match status" value="3"/>
</dbReference>
<proteinExistence type="predicted"/>
<evidence type="ECO:0000259" key="1">
    <source>
        <dbReference type="Pfam" id="PF07589"/>
    </source>
</evidence>
<evidence type="ECO:0000313" key="2">
    <source>
        <dbReference type="EMBL" id="TVO59441.1"/>
    </source>
</evidence>
<feature type="domain" description="Ice-binding protein C-terminal" evidence="1">
    <location>
        <begin position="380"/>
        <end position="402"/>
    </location>
</feature>
<dbReference type="AlphaFoldDB" id="A0A557R2Q3"/>
<name>A0A557R2Q3_9RHOO</name>
<dbReference type="InterPro" id="IPR014262">
    <property type="entry name" value="HAF_rpt"/>
</dbReference>
<dbReference type="Proteomes" id="UP000319502">
    <property type="component" value="Unassembled WGS sequence"/>
</dbReference>